<dbReference type="InterPro" id="IPR001343">
    <property type="entry name" value="Hemolysn_Ca-bd"/>
</dbReference>
<feature type="domain" description="DUF4214" evidence="1">
    <location>
        <begin position="41"/>
        <end position="108"/>
    </location>
</feature>
<dbReference type="Gene3D" id="1.10.3130.20">
    <property type="entry name" value="Phycobilisome linker domain"/>
    <property type="match status" value="1"/>
</dbReference>
<dbReference type="InterPro" id="IPR038255">
    <property type="entry name" value="PBS_linker_sf"/>
</dbReference>
<dbReference type="SUPFAM" id="SSF51120">
    <property type="entry name" value="beta-Roll"/>
    <property type="match status" value="1"/>
</dbReference>
<dbReference type="InterPro" id="IPR025282">
    <property type="entry name" value="DUF4214"/>
</dbReference>
<dbReference type="EMBL" id="CP136508">
    <property type="protein sequence ID" value="WUR12363.1"/>
    <property type="molecule type" value="Genomic_DNA"/>
</dbReference>
<dbReference type="InterPro" id="IPR018511">
    <property type="entry name" value="Hemolysin-typ_Ca-bd_CS"/>
</dbReference>
<dbReference type="Pfam" id="PF00353">
    <property type="entry name" value="HemolysinCabind"/>
    <property type="match status" value="1"/>
</dbReference>
<gene>
    <name evidence="2" type="ORF">E7V67_022075</name>
</gene>
<dbReference type="Proteomes" id="UP000321323">
    <property type="component" value="Chromosome"/>
</dbReference>
<evidence type="ECO:0000313" key="3">
    <source>
        <dbReference type="Proteomes" id="UP000321323"/>
    </source>
</evidence>
<keyword evidence="3" id="KW-1185">Reference proteome</keyword>
<evidence type="ECO:0000313" key="2">
    <source>
        <dbReference type="EMBL" id="WUR12363.1"/>
    </source>
</evidence>
<proteinExistence type="predicted"/>
<organism evidence="2 3">
    <name type="scientific">[Empedobacter] haloabium</name>
    <dbReference type="NCBI Taxonomy" id="592317"/>
    <lineage>
        <taxon>Bacteria</taxon>
        <taxon>Pseudomonadati</taxon>
        <taxon>Pseudomonadota</taxon>
        <taxon>Betaproteobacteria</taxon>
        <taxon>Burkholderiales</taxon>
        <taxon>Oxalobacteraceae</taxon>
        <taxon>Telluria group</taxon>
        <taxon>Telluria group incertae sedis</taxon>
    </lineage>
</organism>
<dbReference type="InterPro" id="IPR011049">
    <property type="entry name" value="Serralysin-like_metalloprot_C"/>
</dbReference>
<dbReference type="Pfam" id="PF13946">
    <property type="entry name" value="DUF4214"/>
    <property type="match status" value="1"/>
</dbReference>
<dbReference type="PROSITE" id="PS00330">
    <property type="entry name" value="HEMOLYSIN_CALCIUM"/>
    <property type="match status" value="1"/>
</dbReference>
<dbReference type="PRINTS" id="PR00313">
    <property type="entry name" value="CABNDNGRPT"/>
</dbReference>
<reference evidence="2 3" key="1">
    <citation type="journal article" date="2019" name="Int. J. Syst. Evol. Microbiol.">
        <title>The Draft Whole-Genome Sequence of the Antibiotic Producer Empedobacter haloabium ATCC 31962 Provides Indications for Its Taxonomic Reclassification.</title>
        <authorList>
            <person name="Miess H."/>
            <person name="Arlt P."/>
            <person name="Apel A.K."/>
            <person name="Weber T."/>
            <person name="Nieselt K."/>
            <person name="Hanssen F."/>
            <person name="Czemmel S."/>
            <person name="Nahnsen S."/>
            <person name="Gross H."/>
        </authorList>
    </citation>
    <scope>NUCLEOTIDE SEQUENCE [LARGE SCALE GENOMIC DNA]</scope>
    <source>
        <strain evidence="2 3">ATCC 31962</strain>
    </source>
</reference>
<name>A0ABZ1UJL0_9BURK</name>
<dbReference type="Gene3D" id="2.150.10.10">
    <property type="entry name" value="Serralysin-like metalloprotease, C-terminal"/>
    <property type="match status" value="1"/>
</dbReference>
<accession>A0ABZ1UJL0</accession>
<sequence>MAITATEIQQLYVAYFNRPADALGLPFWLARANASSLATVANEFANSDEYRATYKDMTAAEQVNAIYNNLFGRDAEPAGLLYWAGKLLAGTETFGSIALTIAKAAQNEDRAAIDAKVAASTAFTSALDTTEEIVGYSGDAANAVARAWLSQVVDAATQEAATTEEALGVVIGDAIDAHNDTPGQQVSLTLGADTVTGTNGKDTFTAADVVAGGSTAPSLSIGDKINGGSGVDTLNITQTTAFALPLNVSVTNVENVNLITGTTGSVINTTTWAGVEALSVTGTGAQTVTAAATTDVTVTRTGATNAVAVDGGKNVTVTETGANGGSVTIGATTAAAGNVTVTSTITGAVTGDAIAVTGGKEISVTQVAGNAVNTTSTAGAVTIVGDANTTTVTVTDAAAATASGTVAGHVNGAVSVTDANAASTTDAGKITTVSLNNFGAATVNSGALTTLNLSGTGTSVNAGTLGALATAANTTLAVNTNGLTTTGAVTIDTDITTLNLAGATAASTINSLVAAGVKTLNISGDAAVTLTGQTLGALTDVVVTNSAGASLGTAIAAGVTFTGGAGADSVTLSNAFTKVINMGAGNDTVVYGGAAGTGGSVVGGDGVDTIVLTGAQADAADVDSTFNTKFTGFEVLGIATGATETLNLLGLGNVNQVSTIGANGLTLNNIANNGTLTLTGASTAATVAVRDASFSATDVFNFALSNSGTTQVNFGGVTVAGVETINVSTVDAGKASAATLDSFTLTAADATKIVVTGNNGVDLSASVAAKVTTFDASGVTGNGTADTAANLAVKYTSDNATASANVSITGGAGNDELAGNAAKDTISGGAGDDIITGGTAIDSVTGGAGSDTFVFAAGDAGVTGTDKVTDFNIALGGDKLDLSTATLIADVADVNITASVTGSVDLTATVKNGIVTIGGADASLVDSIGELKLIFEQLEDAAAADVAAFVLNGNTYVITDAIGLAANDIIQLTGVTTATGLSTTDTAGTIWIA</sequence>
<evidence type="ECO:0000259" key="1">
    <source>
        <dbReference type="Pfam" id="PF13946"/>
    </source>
</evidence>
<protein>
    <submittedName>
        <fullName evidence="2">DUF4214 domain-containing protein</fullName>
    </submittedName>
</protein>